<accession>A0A6I3XGN4</accession>
<dbReference type="AlphaFoldDB" id="A0A6I3XGN4"/>
<dbReference type="OrthoDB" id="5517657at2"/>
<organism evidence="2 3">
    <name type="scientific">Pseudoduganella dura</name>
    <dbReference type="NCBI Taxonomy" id="321982"/>
    <lineage>
        <taxon>Bacteria</taxon>
        <taxon>Pseudomonadati</taxon>
        <taxon>Pseudomonadota</taxon>
        <taxon>Betaproteobacteria</taxon>
        <taxon>Burkholderiales</taxon>
        <taxon>Oxalobacteraceae</taxon>
        <taxon>Telluria group</taxon>
        <taxon>Pseudoduganella</taxon>
    </lineage>
</organism>
<feature type="signal peptide" evidence="1">
    <location>
        <begin position="1"/>
        <end position="27"/>
    </location>
</feature>
<protein>
    <recommendedName>
        <fullName evidence="4">Lipoprotein</fullName>
    </recommendedName>
</protein>
<name>A0A6I3XGN4_9BURK</name>
<comment type="caution">
    <text evidence="2">The sequence shown here is derived from an EMBL/GenBank/DDBJ whole genome shotgun (WGS) entry which is preliminary data.</text>
</comment>
<dbReference type="EMBL" id="WNWM01000002">
    <property type="protein sequence ID" value="MUI15549.1"/>
    <property type="molecule type" value="Genomic_DNA"/>
</dbReference>
<evidence type="ECO:0000256" key="1">
    <source>
        <dbReference type="SAM" id="SignalP"/>
    </source>
</evidence>
<evidence type="ECO:0000313" key="3">
    <source>
        <dbReference type="Proteomes" id="UP000431684"/>
    </source>
</evidence>
<dbReference type="Proteomes" id="UP000431684">
    <property type="component" value="Unassembled WGS sequence"/>
</dbReference>
<proteinExistence type="predicted"/>
<feature type="chain" id="PRO_5026315601" description="Lipoprotein" evidence="1">
    <location>
        <begin position="28"/>
        <end position="125"/>
    </location>
</feature>
<gene>
    <name evidence="2" type="ORF">GJV26_24280</name>
</gene>
<sequence length="125" mass="13698">MKKLFCALSAVILAGCASMLPAPVAQIDALPLVKMGDTPPASAEYVLYIPAHSPIRVNLNAHGSLLKEQQAVLGNIMFNQEVYVYKYWASHDRKTWKNSHELLNVNFNGGFDVTGLNVNVGLDKN</sequence>
<dbReference type="PROSITE" id="PS51257">
    <property type="entry name" value="PROKAR_LIPOPROTEIN"/>
    <property type="match status" value="1"/>
</dbReference>
<evidence type="ECO:0008006" key="4">
    <source>
        <dbReference type="Google" id="ProtNLM"/>
    </source>
</evidence>
<keyword evidence="1" id="KW-0732">Signal</keyword>
<evidence type="ECO:0000313" key="2">
    <source>
        <dbReference type="EMBL" id="MUI15549.1"/>
    </source>
</evidence>
<reference evidence="2 3" key="1">
    <citation type="submission" date="2019-11" db="EMBL/GenBank/DDBJ databases">
        <title>Draft Genome Sequences of Six Type Strains of the Genus Massilia.</title>
        <authorList>
            <person name="Miess H."/>
            <person name="Frediansyah A."/>
            <person name="Goeker M."/>
            <person name="Gross H."/>
        </authorList>
    </citation>
    <scope>NUCLEOTIDE SEQUENCE [LARGE SCALE GENOMIC DNA]</scope>
    <source>
        <strain evidence="2 3">DSM 17513</strain>
    </source>
</reference>
<keyword evidence="3" id="KW-1185">Reference proteome</keyword>
<dbReference type="RefSeq" id="WP_155711228.1">
    <property type="nucleotide sequence ID" value="NZ_BMWU01000022.1"/>
</dbReference>